<evidence type="ECO:0000256" key="1">
    <source>
        <dbReference type="ARBA" id="ARBA00022679"/>
    </source>
</evidence>
<keyword evidence="6" id="KW-1185">Reference proteome</keyword>
<gene>
    <name evidence="5" type="ORF">HGA15_25215</name>
</gene>
<dbReference type="EMBL" id="JAAXOT010000015">
    <property type="protein sequence ID" value="NKY59395.1"/>
    <property type="molecule type" value="Genomic_DNA"/>
</dbReference>
<dbReference type="Proteomes" id="UP000570678">
    <property type="component" value="Unassembled WGS sequence"/>
</dbReference>
<keyword evidence="3" id="KW-0460">Magnesium</keyword>
<organism evidence="5 6">
    <name type="scientific">Nocardia flavorosea</name>
    <dbReference type="NCBI Taxonomy" id="53429"/>
    <lineage>
        <taxon>Bacteria</taxon>
        <taxon>Bacillati</taxon>
        <taxon>Actinomycetota</taxon>
        <taxon>Actinomycetes</taxon>
        <taxon>Mycobacteriales</taxon>
        <taxon>Nocardiaceae</taxon>
        <taxon>Nocardia</taxon>
    </lineage>
</organism>
<accession>A0A846YKD2</accession>
<protein>
    <submittedName>
        <fullName evidence="5">4'-phosphopantetheinyl transferase superfamily protein</fullName>
    </submittedName>
</protein>
<dbReference type="Gene3D" id="3.90.470.20">
    <property type="entry name" value="4'-phosphopantetheinyl transferase domain"/>
    <property type="match status" value="1"/>
</dbReference>
<dbReference type="InterPro" id="IPR004568">
    <property type="entry name" value="Ppantetheine-prot_Trfase_dom"/>
</dbReference>
<dbReference type="GO" id="GO:0008897">
    <property type="term" value="F:holo-[acyl-carrier-protein] synthase activity"/>
    <property type="evidence" value="ECO:0007669"/>
    <property type="project" value="InterPro"/>
</dbReference>
<evidence type="ECO:0000259" key="4">
    <source>
        <dbReference type="Pfam" id="PF01648"/>
    </source>
</evidence>
<reference evidence="5 6" key="1">
    <citation type="submission" date="2020-04" db="EMBL/GenBank/DDBJ databases">
        <title>MicrobeNet Type strains.</title>
        <authorList>
            <person name="Nicholson A.C."/>
        </authorList>
    </citation>
    <scope>NUCLEOTIDE SEQUENCE [LARGE SCALE GENOMIC DNA]</scope>
    <source>
        <strain evidence="5 6">JCM 3332</strain>
    </source>
</reference>
<dbReference type="InterPro" id="IPR037143">
    <property type="entry name" value="4-PPantetheinyl_Trfase_dom_sf"/>
</dbReference>
<dbReference type="InterPro" id="IPR008278">
    <property type="entry name" value="4-PPantetheinyl_Trfase_dom"/>
</dbReference>
<evidence type="ECO:0000256" key="2">
    <source>
        <dbReference type="ARBA" id="ARBA00022723"/>
    </source>
</evidence>
<keyword evidence="2" id="KW-0479">Metal-binding</keyword>
<dbReference type="Pfam" id="PF01648">
    <property type="entry name" value="ACPS"/>
    <property type="match status" value="1"/>
</dbReference>
<feature type="domain" description="4'-phosphopantetheinyl transferase" evidence="4">
    <location>
        <begin position="5"/>
        <end position="116"/>
    </location>
</feature>
<evidence type="ECO:0000313" key="5">
    <source>
        <dbReference type="EMBL" id="NKY59395.1"/>
    </source>
</evidence>
<name>A0A846YKD2_9NOCA</name>
<dbReference type="GO" id="GO:0000287">
    <property type="term" value="F:magnesium ion binding"/>
    <property type="evidence" value="ECO:0007669"/>
    <property type="project" value="InterPro"/>
</dbReference>
<evidence type="ECO:0000313" key="6">
    <source>
        <dbReference type="Proteomes" id="UP000570678"/>
    </source>
</evidence>
<dbReference type="NCBIfam" id="TIGR00556">
    <property type="entry name" value="pantethn_trn"/>
    <property type="match status" value="1"/>
</dbReference>
<comment type="caution">
    <text evidence="5">The sequence shown here is derived from an EMBL/GenBank/DDBJ whole genome shotgun (WGS) entry which is preliminary data.</text>
</comment>
<dbReference type="SUPFAM" id="SSF56214">
    <property type="entry name" value="4'-phosphopantetheinyl transferase"/>
    <property type="match status" value="1"/>
</dbReference>
<proteinExistence type="predicted"/>
<dbReference type="RefSeq" id="WP_168433936.1">
    <property type="nucleotide sequence ID" value="NZ_JAAXOT010000015.1"/>
</dbReference>
<dbReference type="AlphaFoldDB" id="A0A846YKD2"/>
<keyword evidence="1 5" id="KW-0808">Transferase</keyword>
<sequence length="136" mass="14904">MSVRIGVDACDLTLLARQLQSPTAARFLSNTFTEGELQYCQGRADRLGVRWAAKEAVAKAVGSGFRGLSPQQIEIRREPGGRPWVHATTGLPWPDDAHLWEWSVSLGHETDLAIAAAIAVLPTQSSRTPLEERNSR</sequence>
<dbReference type="GO" id="GO:0006633">
    <property type="term" value="P:fatty acid biosynthetic process"/>
    <property type="evidence" value="ECO:0007669"/>
    <property type="project" value="InterPro"/>
</dbReference>
<evidence type="ECO:0000256" key="3">
    <source>
        <dbReference type="ARBA" id="ARBA00022842"/>
    </source>
</evidence>